<proteinExistence type="predicted"/>
<evidence type="ECO:0000313" key="2">
    <source>
        <dbReference type="Proteomes" id="UP000594121"/>
    </source>
</evidence>
<protein>
    <submittedName>
        <fullName evidence="1">Uncharacterized protein</fullName>
    </submittedName>
</protein>
<dbReference type="KEGG" id="thel:IG193_02275"/>
<reference evidence="1 2" key="1">
    <citation type="submission" date="2020-10" db="EMBL/GenBank/DDBJ databases">
        <title>Thermofilum lucidum 3507LT sp. nov. a novel member of Thermofilaceae family isolated from Chile hot spring, and proposal of description order Thermofilales.</title>
        <authorList>
            <person name="Zayulina K.S."/>
            <person name="Elcheninov A.G."/>
            <person name="Toshchakov S.V."/>
            <person name="Kublanov I.V."/>
        </authorList>
    </citation>
    <scope>NUCLEOTIDE SEQUENCE [LARGE SCALE GENOMIC DNA]</scope>
    <source>
        <strain evidence="1 2">3507LT</strain>
    </source>
</reference>
<dbReference type="InterPro" id="IPR024096">
    <property type="entry name" value="NO_sig/Golgi_transp_ligand-bd"/>
</dbReference>
<organism evidence="1 2">
    <name type="scientific">Infirmifilum lucidum</name>
    <dbReference type="NCBI Taxonomy" id="2776706"/>
    <lineage>
        <taxon>Archaea</taxon>
        <taxon>Thermoproteota</taxon>
        <taxon>Thermoprotei</taxon>
        <taxon>Thermofilales</taxon>
        <taxon>Thermofilaceae</taxon>
        <taxon>Infirmifilum</taxon>
    </lineage>
</organism>
<keyword evidence="2" id="KW-1185">Reference proteome</keyword>
<name>A0A7L9FIZ1_9CREN</name>
<dbReference type="EMBL" id="CP062310">
    <property type="protein sequence ID" value="QOJ79312.1"/>
    <property type="molecule type" value="Genomic_DNA"/>
</dbReference>
<evidence type="ECO:0000313" key="1">
    <source>
        <dbReference type="EMBL" id="QOJ79312.1"/>
    </source>
</evidence>
<sequence>MKPARKFLPFHSGRIVIIPGRKPFTFKVEFDPQALTARGILASISNCFAKYDTPILSLHVAGKPDEPLWAFIACDLQDPRRAEGILACVKAVPYVRNAEYSPPITEGVAVDVWGYPPLLGGVRAVMLREPVFRAFLQYGWRQMGTGFGSILYHTFFDAGAEAYREFYSVFAKRREDQAKLAEHVFRLAGYGILEVVEYTDRRFVARVYDSIECKHLGEFEEAESMMIRGLLAGSVAASWGVDRGISSHGRLSA</sequence>
<dbReference type="Proteomes" id="UP000594121">
    <property type="component" value="Chromosome"/>
</dbReference>
<gene>
    <name evidence="1" type="ORF">IG193_02275</name>
</gene>
<dbReference type="RefSeq" id="WP_192819284.1">
    <property type="nucleotide sequence ID" value="NZ_CP062310.1"/>
</dbReference>
<dbReference type="GeneID" id="59148685"/>
<dbReference type="AlphaFoldDB" id="A0A7L9FIZ1"/>
<dbReference type="SUPFAM" id="SSF111126">
    <property type="entry name" value="Ligand-binding domain in the NO signalling and Golgi transport"/>
    <property type="match status" value="1"/>
</dbReference>
<dbReference type="InParanoid" id="A0A7L9FIZ1"/>
<accession>A0A7L9FIZ1</accession>